<feature type="domain" description="AAA" evidence="1">
    <location>
        <begin position="5"/>
        <end position="190"/>
    </location>
</feature>
<dbReference type="Gene3D" id="3.40.50.300">
    <property type="entry name" value="P-loop containing nucleotide triphosphate hydrolases"/>
    <property type="match status" value="1"/>
</dbReference>
<protein>
    <submittedName>
        <fullName evidence="2">Cobyric acid synthase</fullName>
    </submittedName>
</protein>
<evidence type="ECO:0000259" key="1">
    <source>
        <dbReference type="Pfam" id="PF13614"/>
    </source>
</evidence>
<reference evidence="2" key="1">
    <citation type="journal article" date="2014" name="Int. J. Syst. Evol. Microbiol.">
        <title>Complete genome sequence of Corynebacterium casei LMG S-19264T (=DSM 44701T), isolated from a smear-ripened cheese.</title>
        <authorList>
            <consortium name="US DOE Joint Genome Institute (JGI-PGF)"/>
            <person name="Walter F."/>
            <person name="Albersmeier A."/>
            <person name="Kalinowski J."/>
            <person name="Ruckert C."/>
        </authorList>
    </citation>
    <scope>NUCLEOTIDE SEQUENCE</scope>
    <source>
        <strain evidence="2">CGMCC 1.15179</strain>
    </source>
</reference>
<sequence>MAITLTIGLQKGGISKTTSTAVTAFLFSLMGYRTLMVDMDTQGNLTEMFLQEDLGELYDDDQVDGTIREALEQQNPKPYLLRIQDNLDLLGASDHLASFTKDVYVESFFKKYEGREALILRDTLSVVDQDYDLICIDTPPSLSILTVSALAASDYVVPVVECSKFAKTALKRFFETIEYTQEEHNPNLKIFGILPTMIDQRRTDAQVILELIREDPKFGPYVLPYIIKRKASTGRLPIYGFDQEMNKELKSATDPYIPFVKELMERVQNVTV</sequence>
<dbReference type="EMBL" id="BMHQ01000016">
    <property type="protein sequence ID" value="GGE28198.1"/>
    <property type="molecule type" value="Genomic_DNA"/>
</dbReference>
<comment type="caution">
    <text evidence="2">The sequence shown here is derived from an EMBL/GenBank/DDBJ whole genome shotgun (WGS) entry which is preliminary data.</text>
</comment>
<dbReference type="PANTHER" id="PTHR13696:SF99">
    <property type="entry name" value="COBYRINIC ACID AC-DIAMIDE SYNTHASE"/>
    <property type="match status" value="1"/>
</dbReference>
<dbReference type="InterPro" id="IPR050678">
    <property type="entry name" value="DNA_Partitioning_ATPase"/>
</dbReference>
<dbReference type="Proteomes" id="UP000625210">
    <property type="component" value="Unassembled WGS sequence"/>
</dbReference>
<dbReference type="AlphaFoldDB" id="A0A8J2VM43"/>
<dbReference type="RefSeq" id="WP_188648975.1">
    <property type="nucleotide sequence ID" value="NZ_BMHQ01000016.1"/>
</dbReference>
<name>A0A8J2VM43_9BACL</name>
<dbReference type="SUPFAM" id="SSF52540">
    <property type="entry name" value="P-loop containing nucleoside triphosphate hydrolases"/>
    <property type="match status" value="1"/>
</dbReference>
<accession>A0A8J2VM43</accession>
<reference evidence="2" key="2">
    <citation type="submission" date="2020-09" db="EMBL/GenBank/DDBJ databases">
        <authorList>
            <person name="Sun Q."/>
            <person name="Zhou Y."/>
        </authorList>
    </citation>
    <scope>NUCLEOTIDE SEQUENCE</scope>
    <source>
        <strain evidence="2">CGMCC 1.15179</strain>
    </source>
</reference>
<dbReference type="InterPro" id="IPR027417">
    <property type="entry name" value="P-loop_NTPase"/>
</dbReference>
<dbReference type="Pfam" id="PF13614">
    <property type="entry name" value="AAA_31"/>
    <property type="match status" value="1"/>
</dbReference>
<keyword evidence="3" id="KW-1185">Reference proteome</keyword>
<dbReference type="InterPro" id="IPR025669">
    <property type="entry name" value="AAA_dom"/>
</dbReference>
<organism evidence="2 3">
    <name type="scientific">Marinithermofilum abyssi</name>
    <dbReference type="NCBI Taxonomy" id="1571185"/>
    <lineage>
        <taxon>Bacteria</taxon>
        <taxon>Bacillati</taxon>
        <taxon>Bacillota</taxon>
        <taxon>Bacilli</taxon>
        <taxon>Bacillales</taxon>
        <taxon>Thermoactinomycetaceae</taxon>
        <taxon>Marinithermofilum</taxon>
    </lineage>
</organism>
<dbReference type="PANTHER" id="PTHR13696">
    <property type="entry name" value="P-LOOP CONTAINING NUCLEOSIDE TRIPHOSPHATE HYDROLASE"/>
    <property type="match status" value="1"/>
</dbReference>
<gene>
    <name evidence="2" type="ORF">GCM10011571_32890</name>
</gene>
<dbReference type="CDD" id="cd02042">
    <property type="entry name" value="ParAB_family"/>
    <property type="match status" value="1"/>
</dbReference>
<evidence type="ECO:0000313" key="3">
    <source>
        <dbReference type="Proteomes" id="UP000625210"/>
    </source>
</evidence>
<proteinExistence type="predicted"/>
<evidence type="ECO:0000313" key="2">
    <source>
        <dbReference type="EMBL" id="GGE28198.1"/>
    </source>
</evidence>